<proteinExistence type="predicted"/>
<dbReference type="InterPro" id="IPR001789">
    <property type="entry name" value="Sig_transdc_resp-reg_receiver"/>
</dbReference>
<dbReference type="PANTHER" id="PTHR43280:SF28">
    <property type="entry name" value="HTH-TYPE TRANSCRIPTIONAL ACTIVATOR RHAS"/>
    <property type="match status" value="1"/>
</dbReference>
<dbReference type="PROSITE" id="PS01124">
    <property type="entry name" value="HTH_ARAC_FAMILY_2"/>
    <property type="match status" value="1"/>
</dbReference>
<reference evidence="9 10" key="1">
    <citation type="submission" date="2020-08" db="EMBL/GenBank/DDBJ databases">
        <title>Draft genome sequencing of an Anaerocolumna strain isolated from anoxic soil subjected to BSD treatment.</title>
        <authorList>
            <person name="Uek A."/>
            <person name="Tonouchi A."/>
        </authorList>
    </citation>
    <scope>NUCLEOTIDE SEQUENCE [LARGE SCALE GENOMIC DNA]</scope>
    <source>
        <strain evidence="9 10">CTTW</strain>
    </source>
</reference>
<dbReference type="PANTHER" id="PTHR43280">
    <property type="entry name" value="ARAC-FAMILY TRANSCRIPTIONAL REGULATOR"/>
    <property type="match status" value="1"/>
</dbReference>
<keyword evidence="6" id="KW-0597">Phosphoprotein</keyword>
<dbReference type="CDD" id="cd17536">
    <property type="entry name" value="REC_YesN-like"/>
    <property type="match status" value="1"/>
</dbReference>
<sequence length="537" mass="62863">MKVLIVDDDIATVEVIRDTVKWDMLGVDKVFTAYNISNAKIILKEEEGTDIVISDIEMPQGNGLELLRWVREQEINCEFLFLTCHENFDYASNAISYNAAAYLTKPFDTDVMEFTLKKLILKIIKNHEIMKKSQYGEWLSKNSRLLKLDFWTSVLNGPLAGDRQRIEEAIKNRKLSVSPDEKYYLIVTKLTNYEQEKEKYGEGLFEFVLQGLHSEILNNQVQNESVIKYIDGSNYFLLTVCTQQEKERAEENCRRLGHTLSRHFKSTITCCISKLYPLEELGSSRMKIIQLVKQNIAFYGQVFTEEEAIENTAENSQIMDLDKITKLLADRDKNKILNYHKTLYEEIAGNKKLNEHVLYLVKQEMLQVVYAHLLKRGIHATRLFHDEISIGLSEKASQSTMDMMRWINYLLERTFQYEEEVQKSHTIIEKINEYIHSHYKEEIGRNEIAAVFFLAPEYLAKLYKRKTGVYLNDYINEYRIEQAKLLLRKDDTRISDIAEAVGFDNFSYFSTLFKKLTGQTPVEYRKLEKSTKRSQNQ</sequence>
<dbReference type="GO" id="GO:0043565">
    <property type="term" value="F:sequence-specific DNA binding"/>
    <property type="evidence" value="ECO:0007669"/>
    <property type="project" value="InterPro"/>
</dbReference>
<dbReference type="AlphaFoldDB" id="A0A7I8DJP7"/>
<name>A0A7I8DJP7_9FIRM</name>
<dbReference type="PROSITE" id="PS00041">
    <property type="entry name" value="HTH_ARAC_FAMILY_1"/>
    <property type="match status" value="1"/>
</dbReference>
<evidence type="ECO:0000256" key="3">
    <source>
        <dbReference type="ARBA" id="ARBA00023125"/>
    </source>
</evidence>
<dbReference type="InterPro" id="IPR009057">
    <property type="entry name" value="Homeodomain-like_sf"/>
</dbReference>
<accession>A0A7I8DJP7</accession>
<evidence type="ECO:0000256" key="2">
    <source>
        <dbReference type="ARBA" id="ARBA00023015"/>
    </source>
</evidence>
<dbReference type="InterPro" id="IPR020449">
    <property type="entry name" value="Tscrpt_reg_AraC-type_HTH"/>
</dbReference>
<keyword evidence="3" id="KW-0238">DNA-binding</keyword>
<dbReference type="EMBL" id="AP023368">
    <property type="protein sequence ID" value="BCJ97917.1"/>
    <property type="molecule type" value="Genomic_DNA"/>
</dbReference>
<gene>
    <name evidence="9" type="ORF">bsdcttw_09580</name>
</gene>
<keyword evidence="10" id="KW-1185">Reference proteome</keyword>
<dbReference type="Pfam" id="PF00072">
    <property type="entry name" value="Response_reg"/>
    <property type="match status" value="1"/>
</dbReference>
<reference evidence="9 10" key="2">
    <citation type="submission" date="2020-08" db="EMBL/GenBank/DDBJ databases">
        <authorList>
            <person name="Ueki A."/>
            <person name="Tonouchi A."/>
        </authorList>
    </citation>
    <scope>NUCLEOTIDE SEQUENCE [LARGE SCALE GENOMIC DNA]</scope>
    <source>
        <strain evidence="9 10">CTTW</strain>
    </source>
</reference>
<dbReference type="SMART" id="SM00342">
    <property type="entry name" value="HTH_ARAC"/>
    <property type="match status" value="1"/>
</dbReference>
<dbReference type="Gene3D" id="1.10.10.60">
    <property type="entry name" value="Homeodomain-like"/>
    <property type="match status" value="2"/>
</dbReference>
<evidence type="ECO:0000259" key="8">
    <source>
        <dbReference type="PROSITE" id="PS50110"/>
    </source>
</evidence>
<dbReference type="GO" id="GO:0003700">
    <property type="term" value="F:DNA-binding transcription factor activity"/>
    <property type="evidence" value="ECO:0007669"/>
    <property type="project" value="InterPro"/>
</dbReference>
<dbReference type="SMART" id="SM00448">
    <property type="entry name" value="REC"/>
    <property type="match status" value="1"/>
</dbReference>
<evidence type="ECO:0000256" key="4">
    <source>
        <dbReference type="ARBA" id="ARBA00023163"/>
    </source>
</evidence>
<dbReference type="InterPro" id="IPR018060">
    <property type="entry name" value="HTH_AraC"/>
</dbReference>
<evidence type="ECO:0000256" key="1">
    <source>
        <dbReference type="ARBA" id="ARBA00018672"/>
    </source>
</evidence>
<dbReference type="PROSITE" id="PS50110">
    <property type="entry name" value="RESPONSE_REGULATORY"/>
    <property type="match status" value="1"/>
</dbReference>
<dbReference type="Pfam" id="PF12833">
    <property type="entry name" value="HTH_18"/>
    <property type="match status" value="1"/>
</dbReference>
<dbReference type="SUPFAM" id="SSF46689">
    <property type="entry name" value="Homeodomain-like"/>
    <property type="match status" value="1"/>
</dbReference>
<dbReference type="Proteomes" id="UP000515703">
    <property type="component" value="Chromosome"/>
</dbReference>
<evidence type="ECO:0000256" key="6">
    <source>
        <dbReference type="PROSITE-ProRule" id="PRU00169"/>
    </source>
</evidence>
<protein>
    <recommendedName>
        <fullName evidence="1">Stage 0 sporulation protein A homolog</fullName>
    </recommendedName>
</protein>
<evidence type="ECO:0000313" key="10">
    <source>
        <dbReference type="Proteomes" id="UP000515703"/>
    </source>
</evidence>
<dbReference type="Gene3D" id="3.40.50.2300">
    <property type="match status" value="1"/>
</dbReference>
<feature type="domain" description="Response regulatory" evidence="8">
    <location>
        <begin position="2"/>
        <end position="120"/>
    </location>
</feature>
<evidence type="ECO:0000259" key="7">
    <source>
        <dbReference type="PROSITE" id="PS01124"/>
    </source>
</evidence>
<dbReference type="KEGG" id="acht:bsdcttw_09580"/>
<keyword evidence="2" id="KW-0805">Transcription regulation</keyword>
<organism evidence="9 10">
    <name type="scientific">Anaerocolumna chitinilytica</name>
    <dbReference type="NCBI Taxonomy" id="1727145"/>
    <lineage>
        <taxon>Bacteria</taxon>
        <taxon>Bacillati</taxon>
        <taxon>Bacillota</taxon>
        <taxon>Clostridia</taxon>
        <taxon>Lachnospirales</taxon>
        <taxon>Lachnospiraceae</taxon>
        <taxon>Anaerocolumna</taxon>
    </lineage>
</organism>
<dbReference type="SUPFAM" id="SSF52172">
    <property type="entry name" value="CheY-like"/>
    <property type="match status" value="1"/>
</dbReference>
<comment type="function">
    <text evidence="5">May play the central regulatory role in sporulation. It may be an element of the effector pathway responsible for the activation of sporulation genes in response to nutritional stress. Spo0A may act in concert with spo0H (a sigma factor) to control the expression of some genes that are critical to the sporulation process.</text>
</comment>
<dbReference type="PRINTS" id="PR00032">
    <property type="entry name" value="HTHARAC"/>
</dbReference>
<evidence type="ECO:0000256" key="5">
    <source>
        <dbReference type="ARBA" id="ARBA00024867"/>
    </source>
</evidence>
<dbReference type="InterPro" id="IPR011006">
    <property type="entry name" value="CheY-like_superfamily"/>
</dbReference>
<keyword evidence="4" id="KW-0804">Transcription</keyword>
<dbReference type="InterPro" id="IPR018062">
    <property type="entry name" value="HTH_AraC-typ_CS"/>
</dbReference>
<feature type="domain" description="HTH araC/xylS-type" evidence="7">
    <location>
        <begin position="429"/>
        <end position="527"/>
    </location>
</feature>
<dbReference type="RefSeq" id="WP_185258288.1">
    <property type="nucleotide sequence ID" value="NZ_AP023368.1"/>
</dbReference>
<evidence type="ECO:0000313" key="9">
    <source>
        <dbReference type="EMBL" id="BCJ97917.1"/>
    </source>
</evidence>
<feature type="modified residue" description="4-aspartylphosphate" evidence="6">
    <location>
        <position position="55"/>
    </location>
</feature>
<dbReference type="GO" id="GO:0000160">
    <property type="term" value="P:phosphorelay signal transduction system"/>
    <property type="evidence" value="ECO:0007669"/>
    <property type="project" value="InterPro"/>
</dbReference>